<dbReference type="PIRSF" id="PIRSF009160">
    <property type="entry name" value="UCP009160"/>
    <property type="match status" value="1"/>
</dbReference>
<feature type="transmembrane region" description="Helical" evidence="2">
    <location>
        <begin position="241"/>
        <end position="261"/>
    </location>
</feature>
<gene>
    <name evidence="3" type="ORF">OG469_17365</name>
</gene>
<dbReference type="EMBL" id="CP108482">
    <property type="protein sequence ID" value="WUS57123.1"/>
    <property type="molecule type" value="Genomic_DNA"/>
</dbReference>
<evidence type="ECO:0000313" key="4">
    <source>
        <dbReference type="Proteomes" id="UP001432014"/>
    </source>
</evidence>
<protein>
    <submittedName>
        <fullName evidence="3">Bax inhibitor-1/YccA family protein</fullName>
    </submittedName>
</protein>
<dbReference type="RefSeq" id="WP_329497605.1">
    <property type="nucleotide sequence ID" value="NZ_CP108460.1"/>
</dbReference>
<name>A0ABZ1W8M6_9ACTN</name>
<feature type="compositionally biased region" description="Low complexity" evidence="1">
    <location>
        <begin position="42"/>
        <end position="61"/>
    </location>
</feature>
<evidence type="ECO:0000256" key="1">
    <source>
        <dbReference type="SAM" id="MobiDB-lite"/>
    </source>
</evidence>
<keyword evidence="4" id="KW-1185">Reference proteome</keyword>
<dbReference type="Proteomes" id="UP001432014">
    <property type="component" value="Chromosome"/>
</dbReference>
<feature type="transmembrane region" description="Helical" evidence="2">
    <location>
        <begin position="151"/>
        <end position="168"/>
    </location>
</feature>
<dbReference type="PANTHER" id="PTHR41282">
    <property type="entry name" value="CONSERVED TRANSMEMBRANE PROTEIN-RELATED"/>
    <property type="match status" value="1"/>
</dbReference>
<organism evidence="3 4">
    <name type="scientific">Kitasatospora herbaricolor</name>
    <dbReference type="NCBI Taxonomy" id="68217"/>
    <lineage>
        <taxon>Bacteria</taxon>
        <taxon>Bacillati</taxon>
        <taxon>Actinomycetota</taxon>
        <taxon>Actinomycetes</taxon>
        <taxon>Kitasatosporales</taxon>
        <taxon>Streptomycetaceae</taxon>
        <taxon>Kitasatospora</taxon>
    </lineage>
</organism>
<accession>A0ABZ1W8M6</accession>
<feature type="transmembrane region" description="Helical" evidence="2">
    <location>
        <begin position="98"/>
        <end position="119"/>
    </location>
</feature>
<keyword evidence="2" id="KW-0812">Transmembrane</keyword>
<keyword evidence="2" id="KW-1133">Transmembrane helix</keyword>
<feature type="transmembrane region" description="Helical" evidence="2">
    <location>
        <begin position="174"/>
        <end position="196"/>
    </location>
</feature>
<reference evidence="3 4" key="1">
    <citation type="submission" date="2022-10" db="EMBL/GenBank/DDBJ databases">
        <title>The complete genomes of actinobacterial strains from the NBC collection.</title>
        <authorList>
            <person name="Joergensen T.S."/>
            <person name="Alvarez Arevalo M."/>
            <person name="Sterndorff E.B."/>
            <person name="Faurdal D."/>
            <person name="Vuksanovic O."/>
            <person name="Mourched A.-S."/>
            <person name="Charusanti P."/>
            <person name="Shaw S."/>
            <person name="Blin K."/>
            <person name="Weber T."/>
        </authorList>
    </citation>
    <scope>NUCLEOTIDE SEQUENCE [LARGE SCALE GENOMIC DNA]</scope>
    <source>
        <strain evidence="3 4">NBC_01247</strain>
    </source>
</reference>
<feature type="transmembrane region" description="Helical" evidence="2">
    <location>
        <begin position="125"/>
        <end position="144"/>
    </location>
</feature>
<dbReference type="InterPro" id="IPR010539">
    <property type="entry name" value="BaxI_1-like"/>
</dbReference>
<dbReference type="Pfam" id="PF12811">
    <property type="entry name" value="BaxI_1"/>
    <property type="match status" value="1"/>
</dbReference>
<feature type="region of interest" description="Disordered" evidence="1">
    <location>
        <begin position="1"/>
        <end position="72"/>
    </location>
</feature>
<feature type="transmembrane region" description="Helical" evidence="2">
    <location>
        <begin position="208"/>
        <end position="229"/>
    </location>
</feature>
<dbReference type="PANTHER" id="PTHR41282:SF1">
    <property type="entry name" value="CONSERVED TRANSMEMBRANE PROTEIN-RELATED"/>
    <property type="match status" value="1"/>
</dbReference>
<evidence type="ECO:0000256" key="2">
    <source>
        <dbReference type="SAM" id="Phobius"/>
    </source>
</evidence>
<feature type="transmembrane region" description="Helical" evidence="2">
    <location>
        <begin position="282"/>
        <end position="304"/>
    </location>
</feature>
<feature type="compositionally biased region" description="Low complexity" evidence="1">
    <location>
        <begin position="23"/>
        <end position="34"/>
    </location>
</feature>
<sequence length="308" mass="32490">MRSSNPVFSREGSFTRDSGYAGFGTTQQAPQAGGQPVGGPHGNNPYGNNPYAGNPYGNNPYAQQPAGQPPLTDDQLAEMYRAPSAGPLATGRMTLDDVVARTAMTLLTLVAAGAVAWFALPDANYGIAVAAAFAAFVVGMVVTFRRSVSPALILTYAGLEGFFLGAVTRVFNTIWPGIAIQAVLGTAVVFAAMLVAYKSGRIRVTPRYTRIGLTIAMAFVGLLLINMIASFFGADMGLRSGPLGIAVGLIGIALGAFFLSLDFAEIEEAIRQGAPQQEAWRAAFGLTLSLVWIYIEMLRLIAILRGDD</sequence>
<proteinExistence type="predicted"/>
<evidence type="ECO:0000313" key="3">
    <source>
        <dbReference type="EMBL" id="WUS57123.1"/>
    </source>
</evidence>
<keyword evidence="2" id="KW-0472">Membrane</keyword>